<dbReference type="EMBL" id="JACEFO010001924">
    <property type="protein sequence ID" value="KAF8693342.1"/>
    <property type="molecule type" value="Genomic_DNA"/>
</dbReference>
<gene>
    <name evidence="3" type="ORF">HU200_038731</name>
</gene>
<keyword evidence="1" id="KW-0862">Zinc</keyword>
<keyword evidence="4" id="KW-1185">Reference proteome</keyword>
<keyword evidence="1" id="KW-0863">Zinc-finger</keyword>
<reference evidence="3" key="1">
    <citation type="submission" date="2020-07" db="EMBL/GenBank/DDBJ databases">
        <title>Genome sequence and genetic diversity analysis of an under-domesticated orphan crop, white fonio (Digitaria exilis).</title>
        <authorList>
            <person name="Bennetzen J.L."/>
            <person name="Chen S."/>
            <person name="Ma X."/>
            <person name="Wang X."/>
            <person name="Yssel A.E.J."/>
            <person name="Chaluvadi S.R."/>
            <person name="Johnson M."/>
            <person name="Gangashetty P."/>
            <person name="Hamidou F."/>
            <person name="Sanogo M.D."/>
            <person name="Zwaenepoel A."/>
            <person name="Wallace J."/>
            <person name="Van De Peer Y."/>
            <person name="Van Deynze A."/>
        </authorList>
    </citation>
    <scope>NUCLEOTIDE SEQUENCE</scope>
    <source>
        <tissue evidence="3">Leaves</tissue>
    </source>
</reference>
<dbReference type="SUPFAM" id="SSF57756">
    <property type="entry name" value="Retrovirus zinc finger-like domains"/>
    <property type="match status" value="2"/>
</dbReference>
<dbReference type="GO" id="GO:0008270">
    <property type="term" value="F:zinc ion binding"/>
    <property type="evidence" value="ECO:0007669"/>
    <property type="project" value="UniProtKB-KW"/>
</dbReference>
<evidence type="ECO:0000313" key="3">
    <source>
        <dbReference type="EMBL" id="KAF8693342.1"/>
    </source>
</evidence>
<dbReference type="AlphaFoldDB" id="A0A835BBI3"/>
<dbReference type="Pfam" id="PF00098">
    <property type="entry name" value="zf-CCHC"/>
    <property type="match status" value="1"/>
</dbReference>
<feature type="domain" description="CCHC-type" evidence="2">
    <location>
        <begin position="160"/>
        <end position="175"/>
    </location>
</feature>
<name>A0A835BBI3_9POAL</name>
<dbReference type="InterPro" id="IPR036875">
    <property type="entry name" value="Znf_CCHC_sf"/>
</dbReference>
<dbReference type="Proteomes" id="UP000636709">
    <property type="component" value="Unassembled WGS sequence"/>
</dbReference>
<dbReference type="SMART" id="SM00343">
    <property type="entry name" value="ZnF_C2HC"/>
    <property type="match status" value="3"/>
</dbReference>
<dbReference type="OrthoDB" id="1914176at2759"/>
<dbReference type="InterPro" id="IPR001878">
    <property type="entry name" value="Znf_CCHC"/>
</dbReference>
<keyword evidence="1" id="KW-0479">Metal-binding</keyword>
<dbReference type="PROSITE" id="PS50158">
    <property type="entry name" value="ZF_CCHC"/>
    <property type="match status" value="2"/>
</dbReference>
<accession>A0A835BBI3</accession>
<comment type="caution">
    <text evidence="3">The sequence shown here is derived from an EMBL/GenBank/DDBJ whole genome shotgun (WGS) entry which is preliminary data.</text>
</comment>
<sequence>MTPEPLTPASGFTCLDYHEDNGHSADNSKNEPPRELEPYGCNHGCQSKVCSEMVPDVSSINHGVQEQSCDRMSPINQIPACENNNPEAMRDVVLTSVVRVTTCFNCHDEGHWAKRCPKQKAPKKMKLCGVTCLNCNGNHYTIRCPKKKKPGELKLCDVTCLRCRNKGHFANRCPEQHSRELEPYDDNHER</sequence>
<dbReference type="GO" id="GO:0003676">
    <property type="term" value="F:nucleic acid binding"/>
    <property type="evidence" value="ECO:0007669"/>
    <property type="project" value="InterPro"/>
</dbReference>
<protein>
    <recommendedName>
        <fullName evidence="2">CCHC-type domain-containing protein</fullName>
    </recommendedName>
</protein>
<feature type="domain" description="CCHC-type" evidence="2">
    <location>
        <begin position="103"/>
        <end position="118"/>
    </location>
</feature>
<evidence type="ECO:0000313" key="4">
    <source>
        <dbReference type="Proteomes" id="UP000636709"/>
    </source>
</evidence>
<evidence type="ECO:0000259" key="2">
    <source>
        <dbReference type="PROSITE" id="PS50158"/>
    </source>
</evidence>
<dbReference type="Gene3D" id="4.10.60.10">
    <property type="entry name" value="Zinc finger, CCHC-type"/>
    <property type="match status" value="2"/>
</dbReference>
<proteinExistence type="predicted"/>
<evidence type="ECO:0000256" key="1">
    <source>
        <dbReference type="PROSITE-ProRule" id="PRU00047"/>
    </source>
</evidence>
<organism evidence="3 4">
    <name type="scientific">Digitaria exilis</name>
    <dbReference type="NCBI Taxonomy" id="1010633"/>
    <lineage>
        <taxon>Eukaryota</taxon>
        <taxon>Viridiplantae</taxon>
        <taxon>Streptophyta</taxon>
        <taxon>Embryophyta</taxon>
        <taxon>Tracheophyta</taxon>
        <taxon>Spermatophyta</taxon>
        <taxon>Magnoliopsida</taxon>
        <taxon>Liliopsida</taxon>
        <taxon>Poales</taxon>
        <taxon>Poaceae</taxon>
        <taxon>PACMAD clade</taxon>
        <taxon>Panicoideae</taxon>
        <taxon>Panicodae</taxon>
        <taxon>Paniceae</taxon>
        <taxon>Anthephorinae</taxon>
        <taxon>Digitaria</taxon>
    </lineage>
</organism>